<sequence length="68" mass="7655">MSGGYDDRRRPIAWAIIFAFALGMFAFLAGLLIWVLVAAVDWEAVLRFIAPTAFETRPIEEILEGGRR</sequence>
<keyword evidence="1" id="KW-0472">Membrane</keyword>
<name>A0A099GKV6_9RHOB</name>
<feature type="transmembrane region" description="Helical" evidence="1">
    <location>
        <begin position="12"/>
        <end position="37"/>
    </location>
</feature>
<proteinExistence type="predicted"/>
<evidence type="ECO:0000313" key="3">
    <source>
        <dbReference type="Proteomes" id="UP000029858"/>
    </source>
</evidence>
<reference evidence="2 3" key="2">
    <citation type="submission" date="2014-10" db="EMBL/GenBank/DDBJ databases">
        <title>Paracoccus sanguinis sp. nov., isolated from clinical specimens of New York State patients.</title>
        <authorList>
            <person name="Mingle L.A."/>
            <person name="Cole J.A."/>
            <person name="Lapierre P."/>
            <person name="Musser K.A."/>
        </authorList>
    </citation>
    <scope>NUCLEOTIDE SEQUENCE [LARGE SCALE GENOMIC DNA]</scope>
    <source>
        <strain evidence="2 3">5503</strain>
    </source>
</reference>
<gene>
    <name evidence="2" type="ORF">IX56_02145</name>
</gene>
<organism evidence="2 3">
    <name type="scientific">Paracoccus sanguinis</name>
    <dbReference type="NCBI Taxonomy" id="1545044"/>
    <lineage>
        <taxon>Bacteria</taxon>
        <taxon>Pseudomonadati</taxon>
        <taxon>Pseudomonadota</taxon>
        <taxon>Alphaproteobacteria</taxon>
        <taxon>Rhodobacterales</taxon>
        <taxon>Paracoccaceae</taxon>
        <taxon>Paracoccus</taxon>
    </lineage>
</organism>
<comment type="caution">
    <text evidence="2">The sequence shown here is derived from an EMBL/GenBank/DDBJ whole genome shotgun (WGS) entry which is preliminary data.</text>
</comment>
<evidence type="ECO:0000313" key="2">
    <source>
        <dbReference type="EMBL" id="KGJ23444.1"/>
    </source>
</evidence>
<dbReference type="EMBL" id="JRKQ01000005">
    <property type="protein sequence ID" value="KGJ23444.1"/>
    <property type="molecule type" value="Genomic_DNA"/>
</dbReference>
<dbReference type="RefSeq" id="WP_036707041.1">
    <property type="nucleotide sequence ID" value="NZ_JRKQ01000005.1"/>
</dbReference>
<dbReference type="AlphaFoldDB" id="A0A099GKV6"/>
<dbReference type="Proteomes" id="UP000029858">
    <property type="component" value="Unassembled WGS sequence"/>
</dbReference>
<keyword evidence="1" id="KW-0812">Transmembrane</keyword>
<keyword evidence="1" id="KW-1133">Transmembrane helix</keyword>
<accession>A0A099GKV6</accession>
<evidence type="ECO:0000256" key="1">
    <source>
        <dbReference type="SAM" id="Phobius"/>
    </source>
</evidence>
<protein>
    <submittedName>
        <fullName evidence="2">Uncharacterized protein</fullName>
    </submittedName>
</protein>
<reference evidence="2 3" key="1">
    <citation type="submission" date="2014-09" db="EMBL/GenBank/DDBJ databases">
        <authorList>
            <person name="McGinnis J.M."/>
            <person name="Wolfgang W.J."/>
        </authorList>
    </citation>
    <scope>NUCLEOTIDE SEQUENCE [LARGE SCALE GENOMIC DNA]</scope>
    <source>
        <strain evidence="2 3">5503</strain>
    </source>
</reference>